<reference evidence="6 7" key="1">
    <citation type="submission" date="2024-09" db="EMBL/GenBank/DDBJ databases">
        <authorList>
            <person name="Sun Q."/>
            <person name="Mori K."/>
        </authorList>
    </citation>
    <scope>NUCLEOTIDE SEQUENCE [LARGE SCALE GENOMIC DNA]</scope>
    <source>
        <strain evidence="6 7">CCM 7659</strain>
    </source>
</reference>
<dbReference type="InterPro" id="IPR000847">
    <property type="entry name" value="LysR_HTH_N"/>
</dbReference>
<dbReference type="Pfam" id="PF03466">
    <property type="entry name" value="LysR_substrate"/>
    <property type="match status" value="1"/>
</dbReference>
<keyword evidence="4" id="KW-0804">Transcription</keyword>
<comment type="caution">
    <text evidence="6">The sequence shown here is derived from an EMBL/GenBank/DDBJ whole genome shotgun (WGS) entry which is preliminary data.</text>
</comment>
<evidence type="ECO:0000313" key="7">
    <source>
        <dbReference type="Proteomes" id="UP001589700"/>
    </source>
</evidence>
<evidence type="ECO:0000256" key="4">
    <source>
        <dbReference type="ARBA" id="ARBA00023163"/>
    </source>
</evidence>
<organism evidence="6 7">
    <name type="scientific">Dietzia aerolata</name>
    <dbReference type="NCBI Taxonomy" id="595984"/>
    <lineage>
        <taxon>Bacteria</taxon>
        <taxon>Bacillati</taxon>
        <taxon>Actinomycetota</taxon>
        <taxon>Actinomycetes</taxon>
        <taxon>Mycobacteriales</taxon>
        <taxon>Dietziaceae</taxon>
        <taxon>Dietzia</taxon>
    </lineage>
</organism>
<sequence>MTQRWPDLLVLELLTGVDDHGGLSAAARAAGVAQPNASRMIKQLEHRLGTPLLERRPTGATLTPHGRVLVHWARRVLEDATRLIEVAEGLRSERAAELTVSASMTVAEHLLPRWLGRLRAEQPEVGLHLNVRNSVRVFEEVSEGACDVGFVESPTVPAGLHSTTVAADRLVVVVPEGHPWTRRRRPLTVAELAAMPLIVREPGSGTRTTLDVALQEYERAAPLLELGSSATVRTSVLAGMGPAVMSTLAVSGEVRAGTLKVVAVEGLDLSRRLRAVWRPPRQLSGPAGDLVTIARRDLRTADTDAD</sequence>
<evidence type="ECO:0000256" key="3">
    <source>
        <dbReference type="ARBA" id="ARBA00023125"/>
    </source>
</evidence>
<protein>
    <submittedName>
        <fullName evidence="6">LysR family transcriptional regulator</fullName>
    </submittedName>
</protein>
<evidence type="ECO:0000256" key="1">
    <source>
        <dbReference type="ARBA" id="ARBA00009437"/>
    </source>
</evidence>
<dbReference type="InterPro" id="IPR036388">
    <property type="entry name" value="WH-like_DNA-bd_sf"/>
</dbReference>
<dbReference type="Pfam" id="PF00126">
    <property type="entry name" value="HTH_1"/>
    <property type="match status" value="1"/>
</dbReference>
<dbReference type="InterPro" id="IPR005119">
    <property type="entry name" value="LysR_subst-bd"/>
</dbReference>
<feature type="domain" description="HTH lysR-type" evidence="5">
    <location>
        <begin position="17"/>
        <end position="63"/>
    </location>
</feature>
<evidence type="ECO:0000259" key="5">
    <source>
        <dbReference type="PROSITE" id="PS50931"/>
    </source>
</evidence>
<dbReference type="Gene3D" id="1.10.10.10">
    <property type="entry name" value="Winged helix-like DNA-binding domain superfamily/Winged helix DNA-binding domain"/>
    <property type="match status" value="1"/>
</dbReference>
<keyword evidence="2" id="KW-0805">Transcription regulation</keyword>
<dbReference type="RefSeq" id="WP_380023276.1">
    <property type="nucleotide sequence ID" value="NZ_JBHMDY010000004.1"/>
</dbReference>
<dbReference type="Gene3D" id="3.40.190.10">
    <property type="entry name" value="Periplasmic binding protein-like II"/>
    <property type="match status" value="2"/>
</dbReference>
<keyword evidence="3" id="KW-0238">DNA-binding</keyword>
<accession>A0ABV5JPR2</accession>
<proteinExistence type="inferred from homology"/>
<dbReference type="SUPFAM" id="SSF46785">
    <property type="entry name" value="Winged helix' DNA-binding domain"/>
    <property type="match status" value="1"/>
</dbReference>
<gene>
    <name evidence="6" type="ORF">ACFFVD_07895</name>
</gene>
<dbReference type="SUPFAM" id="SSF53850">
    <property type="entry name" value="Periplasmic binding protein-like II"/>
    <property type="match status" value="1"/>
</dbReference>
<comment type="similarity">
    <text evidence="1">Belongs to the LysR transcriptional regulatory family.</text>
</comment>
<dbReference type="EMBL" id="JBHMDY010000004">
    <property type="protein sequence ID" value="MFB9259722.1"/>
    <property type="molecule type" value="Genomic_DNA"/>
</dbReference>
<dbReference type="PANTHER" id="PTHR30126">
    <property type="entry name" value="HTH-TYPE TRANSCRIPTIONAL REGULATOR"/>
    <property type="match status" value="1"/>
</dbReference>
<dbReference type="PROSITE" id="PS50931">
    <property type="entry name" value="HTH_LYSR"/>
    <property type="match status" value="1"/>
</dbReference>
<dbReference type="PRINTS" id="PR00039">
    <property type="entry name" value="HTHLYSR"/>
</dbReference>
<dbReference type="InterPro" id="IPR036390">
    <property type="entry name" value="WH_DNA-bd_sf"/>
</dbReference>
<dbReference type="Proteomes" id="UP001589700">
    <property type="component" value="Unassembled WGS sequence"/>
</dbReference>
<keyword evidence="7" id="KW-1185">Reference proteome</keyword>
<evidence type="ECO:0000313" key="6">
    <source>
        <dbReference type="EMBL" id="MFB9259722.1"/>
    </source>
</evidence>
<name>A0ABV5JPR2_9ACTN</name>
<dbReference type="PANTHER" id="PTHR30126:SF39">
    <property type="entry name" value="HTH-TYPE TRANSCRIPTIONAL REGULATOR CYSL"/>
    <property type="match status" value="1"/>
</dbReference>
<evidence type="ECO:0000256" key="2">
    <source>
        <dbReference type="ARBA" id="ARBA00023015"/>
    </source>
</evidence>